<dbReference type="Pfam" id="PF25999">
    <property type="entry name" value="SYNRG_C"/>
    <property type="match status" value="1"/>
</dbReference>
<reference evidence="2" key="1">
    <citation type="submission" date="2022-01" db="EMBL/GenBank/DDBJ databases">
        <title>Genome Sequence Resource for Two Populations of Ditylenchus destructor, the Migratory Endoparasitic Phytonematode.</title>
        <authorList>
            <person name="Zhang H."/>
            <person name="Lin R."/>
            <person name="Xie B."/>
        </authorList>
    </citation>
    <scope>NUCLEOTIDE SEQUENCE</scope>
    <source>
        <strain evidence="2">BazhouSP</strain>
    </source>
</reference>
<dbReference type="InterPro" id="IPR011992">
    <property type="entry name" value="EF-hand-dom_pair"/>
</dbReference>
<dbReference type="InterPro" id="IPR000261">
    <property type="entry name" value="EH_dom"/>
</dbReference>
<dbReference type="PANTHER" id="PTHR15463">
    <property type="entry name" value="AP1 GAMMA SUBUNIT BINDING PROTEIN 1"/>
    <property type="match status" value="1"/>
</dbReference>
<dbReference type="Gene3D" id="1.10.238.10">
    <property type="entry name" value="EF-hand"/>
    <property type="match status" value="1"/>
</dbReference>
<accession>A0AAD4RBY0</accession>
<dbReference type="Proteomes" id="UP001201812">
    <property type="component" value="Unassembled WGS sequence"/>
</dbReference>
<evidence type="ECO:0000313" key="2">
    <source>
        <dbReference type="EMBL" id="KAI1725328.1"/>
    </source>
</evidence>
<evidence type="ECO:0000313" key="3">
    <source>
        <dbReference type="Proteomes" id="UP001201812"/>
    </source>
</evidence>
<dbReference type="InterPro" id="IPR039656">
    <property type="entry name" value="SYNRG"/>
</dbReference>
<dbReference type="InterPro" id="IPR059024">
    <property type="entry name" value="SYNRG_C"/>
</dbReference>
<dbReference type="PROSITE" id="PS50031">
    <property type="entry name" value="EH"/>
    <property type="match status" value="1"/>
</dbReference>
<dbReference type="SMART" id="SM00027">
    <property type="entry name" value="EH"/>
    <property type="match status" value="1"/>
</dbReference>
<comment type="caution">
    <text evidence="2">The sequence shown here is derived from an EMBL/GenBank/DDBJ whole genome shotgun (WGS) entry which is preliminary data.</text>
</comment>
<protein>
    <submittedName>
        <fullName evidence="2">Synergin gamma</fullName>
    </submittedName>
</protein>
<dbReference type="SUPFAM" id="SSF47473">
    <property type="entry name" value="EF-hand"/>
    <property type="match status" value="1"/>
</dbReference>
<proteinExistence type="predicted"/>
<feature type="domain" description="EH" evidence="1">
    <location>
        <begin position="26"/>
        <end position="117"/>
    </location>
</feature>
<gene>
    <name evidence="2" type="ORF">DdX_01984</name>
</gene>
<dbReference type="EMBL" id="JAKKPZ010000002">
    <property type="protein sequence ID" value="KAI1725328.1"/>
    <property type="molecule type" value="Genomic_DNA"/>
</dbReference>
<organism evidence="2 3">
    <name type="scientific">Ditylenchus destructor</name>
    <dbReference type="NCBI Taxonomy" id="166010"/>
    <lineage>
        <taxon>Eukaryota</taxon>
        <taxon>Metazoa</taxon>
        <taxon>Ecdysozoa</taxon>
        <taxon>Nematoda</taxon>
        <taxon>Chromadorea</taxon>
        <taxon>Rhabditida</taxon>
        <taxon>Tylenchina</taxon>
        <taxon>Tylenchomorpha</taxon>
        <taxon>Sphaerularioidea</taxon>
        <taxon>Anguinidae</taxon>
        <taxon>Anguininae</taxon>
        <taxon>Ditylenchus</taxon>
    </lineage>
</organism>
<dbReference type="PANTHER" id="PTHR15463:SF2">
    <property type="entry name" value="SYNERGIN GAMMA"/>
    <property type="match status" value="1"/>
</dbReference>
<dbReference type="Pfam" id="PF12763">
    <property type="entry name" value="EH"/>
    <property type="match status" value="1"/>
</dbReference>
<sequence length="414" mass="45872">MPDSFPFIYTNRIASGSGIVPPTLLDEKRIPKFYQDAIAMCGASNSNQYPNTAQVCKLMSLSQLPQSVLGNIWSLVNRTKPGQLTREEFYSCLALIALAQKGESLSALCDVTTLPIPFIQTFTVNTKPNAGCPNKDAQNEISKQEIVAHFTTKSTFQTPNRTNDELLQDLNNLSTNSPKSKASRNHSKVNMAMSAIIPTSLNPQVTEDVSDTNLTSMDFIDFNAVPTLVSDNTENGTSVSEPFDSQKLSERVTVWKRCLLEATLMFREAIKLFVDCASSAQVASVMETECGDKYVMSLKAVYSVVQRINRSLEGYTNDSLPEKMREVHDVQKDAHSEWNSLCAFLSQETLYANGEHNHDVQPSDSTSLCGICIQTLDKFVSGCEAIEFLSHTYHSQCANFYLNRRIGALLPNLI</sequence>
<keyword evidence="3" id="KW-1185">Reference proteome</keyword>
<evidence type="ECO:0000259" key="1">
    <source>
        <dbReference type="PROSITE" id="PS50031"/>
    </source>
</evidence>
<dbReference type="GO" id="GO:0030130">
    <property type="term" value="C:clathrin coat of trans-Golgi network vesicle"/>
    <property type="evidence" value="ECO:0007669"/>
    <property type="project" value="TreeGrafter"/>
</dbReference>
<name>A0AAD4RBY0_9BILA</name>
<dbReference type="AlphaFoldDB" id="A0AAD4RBY0"/>